<comment type="caution">
    <text evidence="2">The sequence shown here is derived from an EMBL/GenBank/DDBJ whole genome shotgun (WGS) entry which is preliminary data.</text>
</comment>
<sequence>MLRHIYSEHVKTGDIVKKLSDISYPSSTARIGATREQNAFLGAQDPTNLAKYTPLTVKHKSQIVDQICPKHSRIMEDQLRNTLKRRLSDHHIDEYRLVKPLHGRRSNLAPKGSIDPQYHLASVASNAPTSTVMIPQKDDEVNPAVVAAVKRLDQKIRKFTQEFSNKLLSLEQRWKAVAPRVETSNATTTIHRRVTSAMKSKRFRNALHTLMFRRTMFPEDNTLTEQASEMVYGTPAQYIFEFSATTLATNASQWRGALKRFVSENLTDIVGLETGSSLALVCGTLVESKQYLHDEDKLYQSPVLGRAVYHVYCDSGLEYCFNEEEIIKIPALAFCISILYFCLTHPHVPSGMQHRHGRQMTKDVTAELVRFQDEKPGEFDLAMRSLWMFARKYRPSECKTKSIKTS</sequence>
<reference evidence="2 3" key="1">
    <citation type="journal article" date="2019" name="Sci. Rep.">
        <title>Comparative genomics of chytrid fungi reveal insights into the obligate biotrophic and pathogenic lifestyle of Synchytrium endobioticum.</title>
        <authorList>
            <person name="van de Vossenberg B.T.L.H."/>
            <person name="Warris S."/>
            <person name="Nguyen H.D.T."/>
            <person name="van Gent-Pelzer M.P.E."/>
            <person name="Joly D.L."/>
            <person name="van de Geest H.C."/>
            <person name="Bonants P.J.M."/>
            <person name="Smith D.S."/>
            <person name="Levesque C.A."/>
            <person name="van der Lee T.A.J."/>
        </authorList>
    </citation>
    <scope>NUCLEOTIDE SEQUENCE [LARGE SCALE GENOMIC DNA]</scope>
    <source>
        <strain evidence="2 3">MB42</strain>
    </source>
</reference>
<gene>
    <name evidence="2" type="ORF">SeMB42_g03345</name>
</gene>
<organism evidence="2 3">
    <name type="scientific">Synchytrium endobioticum</name>
    <dbReference type="NCBI Taxonomy" id="286115"/>
    <lineage>
        <taxon>Eukaryota</taxon>
        <taxon>Fungi</taxon>
        <taxon>Fungi incertae sedis</taxon>
        <taxon>Chytridiomycota</taxon>
        <taxon>Chytridiomycota incertae sedis</taxon>
        <taxon>Chytridiomycetes</taxon>
        <taxon>Synchytriales</taxon>
        <taxon>Synchytriaceae</taxon>
        <taxon>Synchytrium</taxon>
    </lineage>
</organism>
<keyword evidence="3" id="KW-1185">Reference proteome</keyword>
<dbReference type="Pfam" id="PF20149">
    <property type="entry name" value="DUF6532"/>
    <property type="match status" value="1"/>
</dbReference>
<dbReference type="VEuPathDB" id="FungiDB:SeMB42_g03345"/>
<dbReference type="InterPro" id="IPR045341">
    <property type="entry name" value="DUF6532"/>
</dbReference>
<evidence type="ECO:0000313" key="3">
    <source>
        <dbReference type="Proteomes" id="UP000317494"/>
    </source>
</evidence>
<proteinExistence type="predicted"/>
<protein>
    <recommendedName>
        <fullName evidence="1">DUF6532 domain-containing protein</fullName>
    </recommendedName>
</protein>
<dbReference type="Proteomes" id="UP000317494">
    <property type="component" value="Unassembled WGS sequence"/>
</dbReference>
<evidence type="ECO:0000313" key="2">
    <source>
        <dbReference type="EMBL" id="TPX47379.1"/>
    </source>
</evidence>
<dbReference type="AlphaFoldDB" id="A0A507D6Y4"/>
<feature type="domain" description="DUF6532" evidence="1">
    <location>
        <begin position="212"/>
        <end position="344"/>
    </location>
</feature>
<dbReference type="EMBL" id="QEAN01000117">
    <property type="protein sequence ID" value="TPX47379.1"/>
    <property type="molecule type" value="Genomic_DNA"/>
</dbReference>
<accession>A0A507D6Y4</accession>
<evidence type="ECO:0000259" key="1">
    <source>
        <dbReference type="Pfam" id="PF20149"/>
    </source>
</evidence>
<name>A0A507D6Y4_9FUNG</name>